<dbReference type="EMBL" id="CAWUPB010001197">
    <property type="protein sequence ID" value="CAK7356380.1"/>
    <property type="molecule type" value="Genomic_DNA"/>
</dbReference>
<evidence type="ECO:0000313" key="2">
    <source>
        <dbReference type="Proteomes" id="UP001314170"/>
    </source>
</evidence>
<dbReference type="Proteomes" id="UP001314170">
    <property type="component" value="Unassembled WGS sequence"/>
</dbReference>
<proteinExistence type="predicted"/>
<protein>
    <submittedName>
        <fullName evidence="1">Uncharacterized protein</fullName>
    </submittedName>
</protein>
<name>A0AAV1SQS4_9ROSI</name>
<evidence type="ECO:0000313" key="1">
    <source>
        <dbReference type="EMBL" id="CAK7356380.1"/>
    </source>
</evidence>
<organism evidence="1 2">
    <name type="scientific">Dovyalis caffra</name>
    <dbReference type="NCBI Taxonomy" id="77055"/>
    <lineage>
        <taxon>Eukaryota</taxon>
        <taxon>Viridiplantae</taxon>
        <taxon>Streptophyta</taxon>
        <taxon>Embryophyta</taxon>
        <taxon>Tracheophyta</taxon>
        <taxon>Spermatophyta</taxon>
        <taxon>Magnoliopsida</taxon>
        <taxon>eudicotyledons</taxon>
        <taxon>Gunneridae</taxon>
        <taxon>Pentapetalae</taxon>
        <taxon>rosids</taxon>
        <taxon>fabids</taxon>
        <taxon>Malpighiales</taxon>
        <taxon>Salicaceae</taxon>
        <taxon>Flacourtieae</taxon>
        <taxon>Dovyalis</taxon>
    </lineage>
</organism>
<dbReference type="AlphaFoldDB" id="A0AAV1SQS4"/>
<gene>
    <name evidence="1" type="ORF">DCAF_LOCUS26651</name>
</gene>
<accession>A0AAV1SQS4</accession>
<sequence length="65" mass="7515">MAVLLRTVPVLRDETNAIPKYMDSVKRGKKEYVFSGDKGCIYRKRMAIARMLRIELCYEATVMGK</sequence>
<keyword evidence="2" id="KW-1185">Reference proteome</keyword>
<reference evidence="1 2" key="1">
    <citation type="submission" date="2024-01" db="EMBL/GenBank/DDBJ databases">
        <authorList>
            <person name="Waweru B."/>
        </authorList>
    </citation>
    <scope>NUCLEOTIDE SEQUENCE [LARGE SCALE GENOMIC DNA]</scope>
</reference>
<comment type="caution">
    <text evidence="1">The sequence shown here is derived from an EMBL/GenBank/DDBJ whole genome shotgun (WGS) entry which is preliminary data.</text>
</comment>